<keyword evidence="6 15" id="KW-0418">Kinase</keyword>
<keyword evidence="16" id="KW-1185">Reference proteome</keyword>
<gene>
    <name evidence="15" type="ORF">C6569_10470</name>
</gene>
<evidence type="ECO:0000256" key="8">
    <source>
        <dbReference type="ARBA" id="ARBA00023012"/>
    </source>
</evidence>
<dbReference type="AlphaFoldDB" id="A0A2S0NBY0"/>
<dbReference type="PROSITE" id="PS50110">
    <property type="entry name" value="RESPONSE_REGULATORY"/>
    <property type="match status" value="1"/>
</dbReference>
<dbReference type="EMBL" id="CP027668">
    <property type="protein sequence ID" value="AVO45453.1"/>
    <property type="molecule type" value="Genomic_DNA"/>
</dbReference>
<comment type="catalytic activity">
    <reaction evidence="1">
        <text>ATP + protein L-histidine = ADP + protein N-phospho-L-histidine.</text>
        <dbReference type="EC" id="2.7.13.3"/>
    </reaction>
</comment>
<protein>
    <recommendedName>
        <fullName evidence="2">histidine kinase</fullName>
        <ecNumber evidence="2">2.7.13.3</ecNumber>
    </recommendedName>
</protein>
<evidence type="ECO:0000259" key="12">
    <source>
        <dbReference type="PROSITE" id="PS50109"/>
    </source>
</evidence>
<evidence type="ECO:0000256" key="1">
    <source>
        <dbReference type="ARBA" id="ARBA00000085"/>
    </source>
</evidence>
<dbReference type="OrthoDB" id="9796100at2"/>
<dbReference type="Pfam" id="PF08448">
    <property type="entry name" value="PAS_4"/>
    <property type="match status" value="1"/>
</dbReference>
<dbReference type="Gene3D" id="1.10.287.130">
    <property type="match status" value="1"/>
</dbReference>
<dbReference type="SMART" id="SM00388">
    <property type="entry name" value="HisKA"/>
    <property type="match status" value="1"/>
</dbReference>
<dbReference type="GO" id="GO:0000155">
    <property type="term" value="F:phosphorelay sensor kinase activity"/>
    <property type="evidence" value="ECO:0007669"/>
    <property type="project" value="InterPro"/>
</dbReference>
<feature type="transmembrane region" description="Helical" evidence="11">
    <location>
        <begin position="61"/>
        <end position="81"/>
    </location>
</feature>
<evidence type="ECO:0000256" key="10">
    <source>
        <dbReference type="SAM" id="MobiDB-lite"/>
    </source>
</evidence>
<dbReference type="PANTHER" id="PTHR43065">
    <property type="entry name" value="SENSOR HISTIDINE KINASE"/>
    <property type="match status" value="1"/>
</dbReference>
<proteinExistence type="predicted"/>
<dbReference type="InterPro" id="IPR003661">
    <property type="entry name" value="HisK_dim/P_dom"/>
</dbReference>
<dbReference type="EC" id="2.7.13.3" evidence="2"/>
<keyword evidence="11" id="KW-1133">Transmembrane helix</keyword>
<feature type="transmembrane region" description="Helical" evidence="11">
    <location>
        <begin position="34"/>
        <end position="54"/>
    </location>
</feature>
<accession>A0A2S0NBY0</accession>
<evidence type="ECO:0000256" key="7">
    <source>
        <dbReference type="ARBA" id="ARBA00022840"/>
    </source>
</evidence>
<dbReference type="GO" id="GO:0005524">
    <property type="term" value="F:ATP binding"/>
    <property type="evidence" value="ECO:0007669"/>
    <property type="project" value="UniProtKB-KW"/>
</dbReference>
<name>A0A2S0NBY0_9HYPH</name>
<dbReference type="Proteomes" id="UP000237889">
    <property type="component" value="Chromosome"/>
</dbReference>
<dbReference type="GO" id="GO:0006355">
    <property type="term" value="P:regulation of DNA-templated transcription"/>
    <property type="evidence" value="ECO:0007669"/>
    <property type="project" value="InterPro"/>
</dbReference>
<dbReference type="NCBIfam" id="TIGR00229">
    <property type="entry name" value="sensory_box"/>
    <property type="match status" value="1"/>
</dbReference>
<dbReference type="NCBIfam" id="NF046020">
    <property type="entry name" value="HisKinCckABruc"/>
    <property type="match status" value="1"/>
</dbReference>
<evidence type="ECO:0000313" key="15">
    <source>
        <dbReference type="EMBL" id="AVO45453.1"/>
    </source>
</evidence>
<dbReference type="FunFam" id="1.10.287.130:FF:000037">
    <property type="entry name" value="Hybrid sensor histidine kinase/response regulator"/>
    <property type="match status" value="1"/>
</dbReference>
<feature type="domain" description="Response regulatory" evidence="13">
    <location>
        <begin position="782"/>
        <end position="898"/>
    </location>
</feature>
<dbReference type="InterPro" id="IPR000014">
    <property type="entry name" value="PAS"/>
</dbReference>
<dbReference type="SMART" id="SM00387">
    <property type="entry name" value="HATPase_c"/>
    <property type="match status" value="1"/>
</dbReference>
<dbReference type="Pfam" id="PF00072">
    <property type="entry name" value="Response_reg"/>
    <property type="match status" value="1"/>
</dbReference>
<feature type="region of interest" description="Disordered" evidence="10">
    <location>
        <begin position="747"/>
        <end position="779"/>
    </location>
</feature>
<dbReference type="InterPro" id="IPR004358">
    <property type="entry name" value="Sig_transdc_His_kin-like_C"/>
</dbReference>
<dbReference type="PROSITE" id="PS50112">
    <property type="entry name" value="PAS"/>
    <property type="match status" value="1"/>
</dbReference>
<dbReference type="SMART" id="SM00448">
    <property type="entry name" value="REC"/>
    <property type="match status" value="1"/>
</dbReference>
<dbReference type="InterPro" id="IPR011006">
    <property type="entry name" value="CheY-like_superfamily"/>
</dbReference>
<feature type="compositionally biased region" description="Pro residues" evidence="10">
    <location>
        <begin position="756"/>
        <end position="771"/>
    </location>
</feature>
<organism evidence="15 16">
    <name type="scientific">Phreatobacter cathodiphilus</name>
    <dbReference type="NCBI Taxonomy" id="1868589"/>
    <lineage>
        <taxon>Bacteria</taxon>
        <taxon>Pseudomonadati</taxon>
        <taxon>Pseudomonadota</taxon>
        <taxon>Alphaproteobacteria</taxon>
        <taxon>Hyphomicrobiales</taxon>
        <taxon>Phreatobacteraceae</taxon>
        <taxon>Phreatobacter</taxon>
    </lineage>
</organism>
<dbReference type="SUPFAM" id="SSF55785">
    <property type="entry name" value="PYP-like sensor domain (PAS domain)"/>
    <property type="match status" value="3"/>
</dbReference>
<dbReference type="CDD" id="cd00082">
    <property type="entry name" value="HisKA"/>
    <property type="match status" value="1"/>
</dbReference>
<dbReference type="KEGG" id="phr:C6569_10470"/>
<dbReference type="InterPro" id="IPR013767">
    <property type="entry name" value="PAS_fold"/>
</dbReference>
<sequence>MAFAEKNIRADHASPALPVTRRSVDRSEQPGSTAMVLVVAVVLVGAALFFLMIGRDNAYPYVIGLLAALAVCGVFSLFAYASGILRFASEDNRNDFTKAMVDSASEAVVVSDPSGRVLYANPAYLGLTGASGEEDVRAVERAFTGAPEVSEAIYRLSQAAREGRRHQEEVRRAEAEDARWLRLKVRPMTGEGATRIRGGGRASVWTVEDITRDRQSAESAFETLQKAIDFLDHAPAGFFSMEPTGEIAYMNATLAGWLDHDLTEVGPGGLALADILAADAAALLRTVPAKPSEVTTATFDLDLKRRSGEALPVRLLHKVAFSADGTPGASRTLVINRARTGDSGDSLRAAEVRFARFFNSSPLGIATVDRDGVVGRANPIFARMLADTAAGTGARSVLSLVKENSRPALAHAIAEAAAGKGDLPPVDGALQGDANRFAHFFVAPVDDPEQAGEAAFVYAVETTELRQLQEQFAQSQKMNAVGQLAGGVAHDFNNVLQAIIGHADLLLMDHKPADPSFNDVMQIKQNANRAASLVRQLLAFSRKQTLRPQVVQLGDVLSDLSMLLRRSLGERVGLDMIHGRDLWPVRADVTQLEQVILNLAVNARDAMPDGGKLTIRTANVAAADIARHRSKDDPVDMPESDAVMIEVTDTGTGIPDEIKQKIFDPFFSTKEVGKGTGLGLSTVYGIVKQSGGYVFVDSQVGRGTVFRVFLPRHVESAEPAAPPAAVAEPPAASTPAAPAVMLVAGSPEAAGEAPAPSEPPAAQPAAPPAAAAPPRDDTGAGTILLVEDEEAVRAFASRALASRGYTVLEAGSGVEALEVMAEHGGTVDLVVSDVVMPEMNGPTLLGELRKTNPAIKVIFVSGYAEEAFKNDLPEGQAFAFLPKPFSLKQLIEAVKQQAKS</sequence>
<dbReference type="InterPro" id="IPR035965">
    <property type="entry name" value="PAS-like_dom_sf"/>
</dbReference>
<keyword evidence="4" id="KW-0808">Transferase</keyword>
<feature type="domain" description="Histidine kinase" evidence="12">
    <location>
        <begin position="487"/>
        <end position="714"/>
    </location>
</feature>
<dbReference type="Pfam" id="PF00989">
    <property type="entry name" value="PAS"/>
    <property type="match status" value="1"/>
</dbReference>
<keyword evidence="3 9" id="KW-0597">Phosphoprotein</keyword>
<evidence type="ECO:0000256" key="9">
    <source>
        <dbReference type="PROSITE-ProRule" id="PRU00169"/>
    </source>
</evidence>
<dbReference type="SMART" id="SM00091">
    <property type="entry name" value="PAS"/>
    <property type="match status" value="3"/>
</dbReference>
<evidence type="ECO:0000256" key="3">
    <source>
        <dbReference type="ARBA" id="ARBA00022553"/>
    </source>
</evidence>
<keyword evidence="11" id="KW-0472">Membrane</keyword>
<reference evidence="15 16" key="1">
    <citation type="submission" date="2018-03" db="EMBL/GenBank/DDBJ databases">
        <title>Genome sequencing of Phreatobacter sp.</title>
        <authorList>
            <person name="Kim S.-J."/>
            <person name="Heo J."/>
            <person name="Kwon S.-W."/>
        </authorList>
    </citation>
    <scope>NUCLEOTIDE SEQUENCE [LARGE SCALE GENOMIC DNA]</scope>
    <source>
        <strain evidence="15 16">S-12</strain>
    </source>
</reference>
<dbReference type="SUPFAM" id="SSF47384">
    <property type="entry name" value="Homodimeric domain of signal transducing histidine kinase"/>
    <property type="match status" value="1"/>
</dbReference>
<dbReference type="InterPro" id="IPR003594">
    <property type="entry name" value="HATPase_dom"/>
</dbReference>
<evidence type="ECO:0000256" key="5">
    <source>
        <dbReference type="ARBA" id="ARBA00022741"/>
    </source>
</evidence>
<dbReference type="Gene3D" id="3.40.50.2300">
    <property type="match status" value="1"/>
</dbReference>
<dbReference type="SUPFAM" id="SSF55874">
    <property type="entry name" value="ATPase domain of HSP90 chaperone/DNA topoisomerase II/histidine kinase"/>
    <property type="match status" value="1"/>
</dbReference>
<dbReference type="Pfam" id="PF00512">
    <property type="entry name" value="HisKA"/>
    <property type="match status" value="1"/>
</dbReference>
<evidence type="ECO:0000313" key="16">
    <source>
        <dbReference type="Proteomes" id="UP000237889"/>
    </source>
</evidence>
<keyword evidence="5" id="KW-0547">Nucleotide-binding</keyword>
<keyword evidence="7" id="KW-0067">ATP-binding</keyword>
<keyword evidence="8" id="KW-0902">Two-component regulatory system</keyword>
<dbReference type="SUPFAM" id="SSF52172">
    <property type="entry name" value="CheY-like"/>
    <property type="match status" value="1"/>
</dbReference>
<evidence type="ECO:0000256" key="11">
    <source>
        <dbReference type="SAM" id="Phobius"/>
    </source>
</evidence>
<dbReference type="InterPro" id="IPR036890">
    <property type="entry name" value="HATPase_C_sf"/>
</dbReference>
<evidence type="ECO:0000256" key="2">
    <source>
        <dbReference type="ARBA" id="ARBA00012438"/>
    </source>
</evidence>
<dbReference type="Gene3D" id="3.30.450.20">
    <property type="entry name" value="PAS domain"/>
    <property type="match status" value="2"/>
</dbReference>
<dbReference type="Pfam" id="PF02518">
    <property type="entry name" value="HATPase_c"/>
    <property type="match status" value="1"/>
</dbReference>
<keyword evidence="11" id="KW-0812">Transmembrane</keyword>
<dbReference type="Gene3D" id="3.30.565.10">
    <property type="entry name" value="Histidine kinase-like ATPase, C-terminal domain"/>
    <property type="match status" value="1"/>
</dbReference>
<evidence type="ECO:0000256" key="4">
    <source>
        <dbReference type="ARBA" id="ARBA00022679"/>
    </source>
</evidence>
<dbReference type="InterPro" id="IPR036097">
    <property type="entry name" value="HisK_dim/P_sf"/>
</dbReference>
<feature type="modified residue" description="4-aspartylphosphate" evidence="9">
    <location>
        <position position="833"/>
    </location>
</feature>
<evidence type="ECO:0000256" key="6">
    <source>
        <dbReference type="ARBA" id="ARBA00022777"/>
    </source>
</evidence>
<dbReference type="PANTHER" id="PTHR43065:SF42">
    <property type="entry name" value="TWO-COMPONENT SENSOR PPRA"/>
    <property type="match status" value="1"/>
</dbReference>
<dbReference type="InterPro" id="IPR005467">
    <property type="entry name" value="His_kinase_dom"/>
</dbReference>
<dbReference type="InterPro" id="IPR001789">
    <property type="entry name" value="Sig_transdc_resp-reg_receiver"/>
</dbReference>
<evidence type="ECO:0000259" key="13">
    <source>
        <dbReference type="PROSITE" id="PS50110"/>
    </source>
</evidence>
<feature type="domain" description="PAS" evidence="14">
    <location>
        <begin position="93"/>
        <end position="134"/>
    </location>
</feature>
<dbReference type="InterPro" id="IPR013656">
    <property type="entry name" value="PAS_4"/>
</dbReference>
<dbReference type="RefSeq" id="WP_106748794.1">
    <property type="nucleotide sequence ID" value="NZ_CP027668.1"/>
</dbReference>
<evidence type="ECO:0000259" key="14">
    <source>
        <dbReference type="PROSITE" id="PS50112"/>
    </source>
</evidence>
<dbReference type="CDD" id="cd00130">
    <property type="entry name" value="PAS"/>
    <property type="match status" value="1"/>
</dbReference>
<dbReference type="PROSITE" id="PS50109">
    <property type="entry name" value="HIS_KIN"/>
    <property type="match status" value="1"/>
</dbReference>
<dbReference type="PRINTS" id="PR00344">
    <property type="entry name" value="BCTRLSENSOR"/>
</dbReference>